<feature type="region of interest" description="Disordered" evidence="4">
    <location>
        <begin position="72"/>
        <end position="96"/>
    </location>
</feature>
<comment type="subcellular location">
    <subcellularLocation>
        <location evidence="3">Cytoplasm</location>
    </subcellularLocation>
</comment>
<dbReference type="GO" id="GO:0047429">
    <property type="term" value="F:nucleoside triphosphate diphosphatase activity"/>
    <property type="evidence" value="ECO:0007669"/>
    <property type="project" value="UniProtKB-EC"/>
</dbReference>
<dbReference type="PANTHER" id="PTHR43213:SF5">
    <property type="entry name" value="BIFUNCTIONAL DTTP_UTP PYROPHOSPHATASE_METHYLTRANSFERASE PROTEIN-RELATED"/>
    <property type="match status" value="1"/>
</dbReference>
<proteinExistence type="inferred from homology"/>
<evidence type="ECO:0000313" key="5">
    <source>
        <dbReference type="EMBL" id="SER59414.1"/>
    </source>
</evidence>
<organism evidence="5 6">
    <name type="scientific">Propionibacterium cyclohexanicum</name>
    <dbReference type="NCBI Taxonomy" id="64702"/>
    <lineage>
        <taxon>Bacteria</taxon>
        <taxon>Bacillati</taxon>
        <taxon>Actinomycetota</taxon>
        <taxon>Actinomycetes</taxon>
        <taxon>Propionibacteriales</taxon>
        <taxon>Propionibacteriaceae</taxon>
        <taxon>Propionibacterium</taxon>
    </lineage>
</organism>
<evidence type="ECO:0000256" key="1">
    <source>
        <dbReference type="ARBA" id="ARBA00001968"/>
    </source>
</evidence>
<comment type="function">
    <text evidence="3">Nucleoside triphosphate pyrophosphatase. May have a dual role in cell division arrest and in preventing the incorporation of modified nucleotides into cellular nucleic acids.</text>
</comment>
<comment type="cofactor">
    <cofactor evidence="1 3">
        <name>a divalent metal cation</name>
        <dbReference type="ChEBI" id="CHEBI:60240"/>
    </cofactor>
</comment>
<comment type="caution">
    <text evidence="3">Lacks conserved residue(s) required for the propagation of feature annotation.</text>
</comment>
<dbReference type="Pfam" id="PF02545">
    <property type="entry name" value="Maf"/>
    <property type="match status" value="1"/>
</dbReference>
<sequence length="332" mass="34978">MGAGHQATNCFSAHLFANPKMVPAKAVPRPKEATIEAASAAHEIAVMPAAPGVELFLSPVISLSGGAGCRLGHSDHPIGGPERPRRVESPGERQRRERCARVRPGLLLGGTYDVGMQLVLASSSPARLTTLRAAGLSPVAASPAIDETAATGESVEHLTRRLATAKCHSVIERLSAEGTLSEPAVVVACDTLLEIEGHIYGKPGTPEAAIVRWYRMRGREGVIHTGHHIAVLRGGQRDEATRVASTVVGFADLTDAEIASYVATGEPQNVAGGFTIDGWGGPFVTGVIGDPHNVVGISLPLVRQMLLDLGVGWFDLVHDTARTEEHPRAARR</sequence>
<keyword evidence="2 3" id="KW-0378">Hydrolase</keyword>
<keyword evidence="3" id="KW-0963">Cytoplasm</keyword>
<gene>
    <name evidence="5" type="ORF">SAMN05443377_10390</name>
</gene>
<evidence type="ECO:0000256" key="3">
    <source>
        <dbReference type="HAMAP-Rule" id="MF_00528"/>
    </source>
</evidence>
<dbReference type="AlphaFoldDB" id="A0A1H9QG15"/>
<evidence type="ECO:0000256" key="4">
    <source>
        <dbReference type="SAM" id="MobiDB-lite"/>
    </source>
</evidence>
<dbReference type="HAMAP" id="MF_00528">
    <property type="entry name" value="Maf"/>
    <property type="match status" value="1"/>
</dbReference>
<reference evidence="5 6" key="1">
    <citation type="submission" date="2016-10" db="EMBL/GenBank/DDBJ databases">
        <authorList>
            <person name="de Groot N.N."/>
        </authorList>
    </citation>
    <scope>NUCLEOTIDE SEQUENCE [LARGE SCALE GENOMIC DNA]</scope>
    <source>
        <strain evidence="5 6">DSM 16859</strain>
    </source>
</reference>
<dbReference type="Gene3D" id="3.90.950.10">
    <property type="match status" value="1"/>
</dbReference>
<dbReference type="GO" id="GO:0009117">
    <property type="term" value="P:nucleotide metabolic process"/>
    <property type="evidence" value="ECO:0007669"/>
    <property type="project" value="UniProtKB-KW"/>
</dbReference>
<evidence type="ECO:0000256" key="2">
    <source>
        <dbReference type="ARBA" id="ARBA00022801"/>
    </source>
</evidence>
<dbReference type="InterPro" id="IPR003697">
    <property type="entry name" value="Maf-like"/>
</dbReference>
<dbReference type="EMBL" id="FOGZ01000003">
    <property type="protein sequence ID" value="SER59414.1"/>
    <property type="molecule type" value="Genomic_DNA"/>
</dbReference>
<keyword evidence="3" id="KW-0546">Nucleotide metabolism</keyword>
<dbReference type="STRING" id="64702.SAMN05443377_10390"/>
<comment type="similarity">
    <text evidence="3">Belongs to the Maf family.</text>
</comment>
<dbReference type="EC" id="3.6.1.9" evidence="3"/>
<dbReference type="GO" id="GO:0005737">
    <property type="term" value="C:cytoplasm"/>
    <property type="evidence" value="ECO:0007669"/>
    <property type="project" value="UniProtKB-SubCell"/>
</dbReference>
<protein>
    <recommendedName>
        <fullName evidence="3">Nucleoside triphosphate pyrophosphatase</fullName>
        <ecNumber evidence="3">3.6.1.9</ecNumber>
    </recommendedName>
    <alternativeName>
        <fullName evidence="3">Nucleotide pyrophosphatase</fullName>
        <shortName evidence="3">Nucleotide PPase</shortName>
    </alternativeName>
</protein>
<dbReference type="NCBIfam" id="TIGR00172">
    <property type="entry name" value="maf"/>
    <property type="match status" value="1"/>
</dbReference>
<comment type="catalytic activity">
    <reaction evidence="3">
        <text>a ribonucleoside 5'-triphosphate + H2O = a ribonucleoside 5'-phosphate + diphosphate + H(+)</text>
        <dbReference type="Rhea" id="RHEA:23996"/>
        <dbReference type="ChEBI" id="CHEBI:15377"/>
        <dbReference type="ChEBI" id="CHEBI:15378"/>
        <dbReference type="ChEBI" id="CHEBI:33019"/>
        <dbReference type="ChEBI" id="CHEBI:58043"/>
        <dbReference type="ChEBI" id="CHEBI:61557"/>
        <dbReference type="EC" id="3.6.1.9"/>
    </reaction>
</comment>
<feature type="active site" description="Proton acceptor" evidence="3">
    <location>
        <position position="190"/>
    </location>
</feature>
<dbReference type="SUPFAM" id="SSF52972">
    <property type="entry name" value="ITPase-like"/>
    <property type="match status" value="1"/>
</dbReference>
<dbReference type="Proteomes" id="UP000198815">
    <property type="component" value="Unassembled WGS sequence"/>
</dbReference>
<keyword evidence="6" id="KW-1185">Reference proteome</keyword>
<dbReference type="InterPro" id="IPR029001">
    <property type="entry name" value="ITPase-like_fam"/>
</dbReference>
<evidence type="ECO:0000313" key="6">
    <source>
        <dbReference type="Proteomes" id="UP000198815"/>
    </source>
</evidence>
<comment type="catalytic activity">
    <reaction evidence="3">
        <text>a 2'-deoxyribonucleoside 5'-triphosphate + H2O = a 2'-deoxyribonucleoside 5'-phosphate + diphosphate + H(+)</text>
        <dbReference type="Rhea" id="RHEA:44644"/>
        <dbReference type="ChEBI" id="CHEBI:15377"/>
        <dbReference type="ChEBI" id="CHEBI:15378"/>
        <dbReference type="ChEBI" id="CHEBI:33019"/>
        <dbReference type="ChEBI" id="CHEBI:61560"/>
        <dbReference type="ChEBI" id="CHEBI:65317"/>
        <dbReference type="EC" id="3.6.1.9"/>
    </reaction>
</comment>
<dbReference type="CDD" id="cd00555">
    <property type="entry name" value="Maf"/>
    <property type="match status" value="1"/>
</dbReference>
<accession>A0A1H9QG15</accession>
<dbReference type="PANTHER" id="PTHR43213">
    <property type="entry name" value="BIFUNCTIONAL DTTP/UTP PYROPHOSPHATASE/METHYLTRANSFERASE PROTEIN-RELATED"/>
    <property type="match status" value="1"/>
</dbReference>
<name>A0A1H9QG15_9ACTN</name>